<reference key="1">
    <citation type="journal article" date="2014" name="PLoS Genet.">
        <title>Signature Gene Expression Reveals Novel Clues to the Molecular Mechanisms of Dimorphic Transition in Penicillium marneffei.</title>
        <authorList>
            <person name="Yang E."/>
            <person name="Wang G."/>
            <person name="Cai J."/>
            <person name="Woo P.C."/>
            <person name="Lau S.K."/>
            <person name="Yuen K.-Y."/>
            <person name="Chow W.-N."/>
            <person name="Lin X."/>
        </authorList>
    </citation>
    <scope>NUCLEOTIDE SEQUENCE [LARGE SCALE GENOMIC DNA]</scope>
    <source>
        <strain>PM1</strain>
    </source>
</reference>
<dbReference type="EMBL" id="JPOX01000113">
    <property type="protein sequence ID" value="KFX40746.1"/>
    <property type="molecule type" value="Genomic_DNA"/>
</dbReference>
<name>A0A093V1T8_TALMA</name>
<organism evidence="1">
    <name type="scientific">Talaromyces marneffei PM1</name>
    <dbReference type="NCBI Taxonomy" id="1077442"/>
    <lineage>
        <taxon>Eukaryota</taxon>
        <taxon>Fungi</taxon>
        <taxon>Dikarya</taxon>
        <taxon>Ascomycota</taxon>
        <taxon>Pezizomycotina</taxon>
        <taxon>Eurotiomycetes</taxon>
        <taxon>Eurotiomycetidae</taxon>
        <taxon>Eurotiales</taxon>
        <taxon>Trichocomaceae</taxon>
        <taxon>Talaromyces</taxon>
        <taxon>Talaromyces sect. Talaromyces</taxon>
    </lineage>
</organism>
<dbReference type="Pfam" id="PF04681">
    <property type="entry name" value="Bys1"/>
    <property type="match status" value="1"/>
</dbReference>
<dbReference type="InterPro" id="IPR006771">
    <property type="entry name" value="CetA-like"/>
</dbReference>
<gene>
    <name evidence="1" type="ORF">GQ26_1130010</name>
</gene>
<dbReference type="HOGENOM" id="CLU_083650_3_0_1"/>
<evidence type="ECO:0000313" key="1">
    <source>
        <dbReference type="EMBL" id="KFX40746.1"/>
    </source>
</evidence>
<accession>A0A093V1T8</accession>
<proteinExistence type="predicted"/>
<feature type="non-terminal residue" evidence="1">
    <location>
        <position position="1"/>
    </location>
</feature>
<dbReference type="PANTHER" id="PTHR36195">
    <property type="entry name" value="DOMAIN PROTEIN, PUTATIVE (AFU_ORTHOLOGUE AFUA_5G01990)-RELATED-RELATED"/>
    <property type="match status" value="1"/>
</dbReference>
<dbReference type="PANTHER" id="PTHR36195:SF4">
    <property type="entry name" value="DOMAIN PROTEIN, PUTATIVE (AFU_ORTHOLOGUE AFUA_5G01990)-RELATED"/>
    <property type="match status" value="1"/>
</dbReference>
<dbReference type="AlphaFoldDB" id="A0A093V1T8"/>
<comment type="caution">
    <text evidence="1">The sequence shown here is derived from an EMBL/GenBank/DDBJ whole genome shotgun (WGS) entry which is preliminary data.</text>
</comment>
<sequence>ISSLFSSASALGRVTLHNNCTFDIDLWTGGPVGGFRMQPDSRYSEHMYMEAGGVEWKITLMPAGLLHAAPRTIFSYDVIPGSVHYSLYNAYGDPLEGHPITVNPIYRAGPACQIIRWPEGLPAGRTPVRICARTTSYHITTCGSG</sequence>
<protein>
    <submittedName>
        <fullName evidence="1">Uncharacterized protein</fullName>
    </submittedName>
</protein>
<reference evidence="1" key="2">
    <citation type="journal article" date="2014" name="PLoS Genet.">
        <title>Signature gene expression reveals novel clues to the molecular mechanisms of dimorphic transition in Penicillium marneffei.</title>
        <authorList>
            <person name="Yang E."/>
            <person name="Wang G."/>
            <person name="Cai J."/>
            <person name="Woo P.C."/>
            <person name="Lau S.K."/>
            <person name="Yuen K.-Y."/>
            <person name="Chow W.-N."/>
            <person name="Lin X."/>
        </authorList>
    </citation>
    <scope>NUCLEOTIDE SEQUENCE</scope>
    <source>
        <strain evidence="1">PM1</strain>
    </source>
</reference>